<gene>
    <name evidence="5" type="ordered locus">Os04g0682300</name>
    <name evidence="5" type="ORF">OSNPB_040682300</name>
</gene>
<evidence type="ECO:0000313" key="5">
    <source>
        <dbReference type="EMBL" id="BAS91689.1"/>
    </source>
</evidence>
<comment type="pathway">
    <text evidence="4">Nucleotide-sugar biosynthesis; GDP-alpha-D-mannose biosynthesis; alpha-D-mannose 1-phosphate from D-fructose 6-phosphate: step 2/2.</text>
</comment>
<keyword evidence="3" id="KW-0460">Magnesium</keyword>
<name>A0A0N7KJY2_ORYSJ</name>
<feature type="active site" description="Nucleophile" evidence="1">
    <location>
        <position position="14"/>
    </location>
</feature>
<dbReference type="EC" id="5.4.2.8" evidence="4"/>
<dbReference type="AlphaFoldDB" id="A0A0N7KJY2"/>
<feature type="binding site" evidence="3">
    <location>
        <position position="14"/>
    </location>
    <ligand>
        <name>Mg(2+)</name>
        <dbReference type="ChEBI" id="CHEBI:18420"/>
        <label>1</label>
    </ligand>
</feature>
<dbReference type="Gramene" id="Os04t0682300-03">
    <property type="protein sequence ID" value="Os04t0682300-03"/>
    <property type="gene ID" value="Os04g0682300"/>
</dbReference>
<dbReference type="GO" id="GO:0005737">
    <property type="term" value="C:cytoplasm"/>
    <property type="evidence" value="ECO:0007669"/>
    <property type="project" value="UniProtKB-SubCell"/>
</dbReference>
<dbReference type="Pfam" id="PF03332">
    <property type="entry name" value="PMM"/>
    <property type="match status" value="1"/>
</dbReference>
<reference evidence="5 6" key="2">
    <citation type="journal article" date="2013" name="Plant Cell Physiol.">
        <title>Rice Annotation Project Database (RAP-DB): an integrative and interactive database for rice genomics.</title>
        <authorList>
            <person name="Sakai H."/>
            <person name="Lee S.S."/>
            <person name="Tanaka T."/>
            <person name="Numa H."/>
            <person name="Kim J."/>
            <person name="Kawahara Y."/>
            <person name="Wakimoto H."/>
            <person name="Yang C.C."/>
            <person name="Iwamoto M."/>
            <person name="Abe T."/>
            <person name="Yamada Y."/>
            <person name="Muto A."/>
            <person name="Inokuchi H."/>
            <person name="Ikemura T."/>
            <person name="Matsumoto T."/>
            <person name="Sasaki T."/>
            <person name="Itoh T."/>
        </authorList>
    </citation>
    <scope>NUCLEOTIDE SEQUENCE [LARGE SCALE GENOMIC DNA]</scope>
    <source>
        <strain evidence="6">cv. Nipponbare</strain>
    </source>
</reference>
<evidence type="ECO:0007829" key="7">
    <source>
        <dbReference type="PeptideAtlas" id="A0A0N7KJY2"/>
    </source>
</evidence>
<evidence type="ECO:0000256" key="3">
    <source>
        <dbReference type="PIRSR" id="PIRSR605002-3"/>
    </source>
</evidence>
<dbReference type="Gene3D" id="3.40.50.1000">
    <property type="entry name" value="HAD superfamily/HAD-like"/>
    <property type="match status" value="1"/>
</dbReference>
<dbReference type="EMBL" id="AP014960">
    <property type="protein sequence ID" value="BAS91689.1"/>
    <property type="molecule type" value="Genomic_DNA"/>
</dbReference>
<dbReference type="ExpressionAtlas" id="A0A0N7KJY2">
    <property type="expression patterns" value="baseline and differential"/>
</dbReference>
<dbReference type="PANTHER" id="PTHR10466:SF0">
    <property type="entry name" value="PHOSPHOMANNOMUTASE"/>
    <property type="match status" value="1"/>
</dbReference>
<accession>A0A0N7KJY2</accession>
<keyword evidence="7 8" id="KW-1267">Proteomics identification</keyword>
<dbReference type="PANTHER" id="PTHR10466">
    <property type="entry name" value="PHOSPHOMANNOMUTASE"/>
    <property type="match status" value="1"/>
</dbReference>
<keyword evidence="4" id="KW-0963">Cytoplasm</keyword>
<comment type="subcellular location">
    <subcellularLocation>
        <location evidence="4">Cytoplasm</location>
    </subcellularLocation>
</comment>
<dbReference type="InterPro" id="IPR005002">
    <property type="entry name" value="PMM"/>
</dbReference>
<dbReference type="InterPro" id="IPR023214">
    <property type="entry name" value="HAD_sf"/>
</dbReference>
<evidence type="ECO:0000256" key="2">
    <source>
        <dbReference type="PIRSR" id="PIRSR605002-2"/>
    </source>
</evidence>
<comment type="cofactor">
    <cofactor evidence="3">
        <name>Mg(2+)</name>
        <dbReference type="ChEBI" id="CHEBI:18420"/>
    </cofactor>
</comment>
<dbReference type="SUPFAM" id="SSF56784">
    <property type="entry name" value="HAD-like"/>
    <property type="match status" value="1"/>
</dbReference>
<dbReference type="GO" id="GO:0046872">
    <property type="term" value="F:metal ion binding"/>
    <property type="evidence" value="ECO:0007669"/>
    <property type="project" value="UniProtKB-KW"/>
</dbReference>
<evidence type="ECO:0007829" key="8">
    <source>
        <dbReference type="ProteomicsDB" id="A0A0N7KJY2"/>
    </source>
</evidence>
<dbReference type="Proteomes" id="UP000059680">
    <property type="component" value="Chromosome 4"/>
</dbReference>
<organism evidence="5 6">
    <name type="scientific">Oryza sativa subsp. japonica</name>
    <name type="common">Rice</name>
    <dbReference type="NCBI Taxonomy" id="39947"/>
    <lineage>
        <taxon>Eukaryota</taxon>
        <taxon>Viridiplantae</taxon>
        <taxon>Streptophyta</taxon>
        <taxon>Embryophyta</taxon>
        <taxon>Tracheophyta</taxon>
        <taxon>Spermatophyta</taxon>
        <taxon>Magnoliopsida</taxon>
        <taxon>Liliopsida</taxon>
        <taxon>Poales</taxon>
        <taxon>Poaceae</taxon>
        <taxon>BOP clade</taxon>
        <taxon>Oryzoideae</taxon>
        <taxon>Oryzeae</taxon>
        <taxon>Oryzinae</taxon>
        <taxon>Oryza</taxon>
        <taxon>Oryza sativa</taxon>
    </lineage>
</organism>
<keyword evidence="4" id="KW-0413">Isomerase</keyword>
<reference evidence="6" key="1">
    <citation type="journal article" date="2005" name="Nature">
        <title>The map-based sequence of the rice genome.</title>
        <authorList>
            <consortium name="International rice genome sequencing project (IRGSP)"/>
            <person name="Matsumoto T."/>
            <person name="Wu J."/>
            <person name="Kanamori H."/>
            <person name="Katayose Y."/>
            <person name="Fujisawa M."/>
            <person name="Namiki N."/>
            <person name="Mizuno H."/>
            <person name="Yamamoto K."/>
            <person name="Antonio B.A."/>
            <person name="Baba T."/>
            <person name="Sakata K."/>
            <person name="Nagamura Y."/>
            <person name="Aoki H."/>
            <person name="Arikawa K."/>
            <person name="Arita K."/>
            <person name="Bito T."/>
            <person name="Chiden Y."/>
            <person name="Fujitsuka N."/>
            <person name="Fukunaka R."/>
            <person name="Hamada M."/>
            <person name="Harada C."/>
            <person name="Hayashi A."/>
            <person name="Hijishita S."/>
            <person name="Honda M."/>
            <person name="Hosokawa S."/>
            <person name="Ichikawa Y."/>
            <person name="Idonuma A."/>
            <person name="Iijima M."/>
            <person name="Ikeda M."/>
            <person name="Ikeno M."/>
            <person name="Ito K."/>
            <person name="Ito S."/>
            <person name="Ito T."/>
            <person name="Ito Y."/>
            <person name="Ito Y."/>
            <person name="Iwabuchi A."/>
            <person name="Kamiya K."/>
            <person name="Karasawa W."/>
            <person name="Kurita K."/>
            <person name="Katagiri S."/>
            <person name="Kikuta A."/>
            <person name="Kobayashi H."/>
            <person name="Kobayashi N."/>
            <person name="Machita K."/>
            <person name="Maehara T."/>
            <person name="Masukawa M."/>
            <person name="Mizubayashi T."/>
            <person name="Mukai Y."/>
            <person name="Nagasaki H."/>
            <person name="Nagata Y."/>
            <person name="Naito S."/>
            <person name="Nakashima M."/>
            <person name="Nakama Y."/>
            <person name="Nakamichi Y."/>
            <person name="Nakamura M."/>
            <person name="Meguro A."/>
            <person name="Negishi M."/>
            <person name="Ohta I."/>
            <person name="Ohta T."/>
            <person name="Okamoto M."/>
            <person name="Ono N."/>
            <person name="Saji S."/>
            <person name="Sakaguchi M."/>
            <person name="Sakai K."/>
            <person name="Shibata M."/>
            <person name="Shimokawa T."/>
            <person name="Song J."/>
            <person name="Takazaki Y."/>
            <person name="Terasawa K."/>
            <person name="Tsugane M."/>
            <person name="Tsuji K."/>
            <person name="Ueda S."/>
            <person name="Waki K."/>
            <person name="Yamagata H."/>
            <person name="Yamamoto M."/>
            <person name="Yamamoto S."/>
            <person name="Yamane H."/>
            <person name="Yoshiki S."/>
            <person name="Yoshihara R."/>
            <person name="Yukawa K."/>
            <person name="Zhong H."/>
            <person name="Yano M."/>
            <person name="Yuan Q."/>
            <person name="Ouyang S."/>
            <person name="Liu J."/>
            <person name="Jones K.M."/>
            <person name="Gansberger K."/>
            <person name="Moffat K."/>
            <person name="Hill J."/>
            <person name="Bera J."/>
            <person name="Fadrosh D."/>
            <person name="Jin S."/>
            <person name="Johri S."/>
            <person name="Kim M."/>
            <person name="Overton L."/>
            <person name="Reardon M."/>
            <person name="Tsitrin T."/>
            <person name="Vuong H."/>
            <person name="Weaver B."/>
            <person name="Ciecko A."/>
            <person name="Tallon L."/>
            <person name="Jackson J."/>
            <person name="Pai G."/>
            <person name="Aken S.V."/>
            <person name="Utterback T."/>
            <person name="Reidmuller S."/>
            <person name="Feldblyum T."/>
            <person name="Hsiao J."/>
            <person name="Zismann V."/>
            <person name="Iobst S."/>
            <person name="de Vazeille A.R."/>
            <person name="Buell C.R."/>
            <person name="Ying K."/>
            <person name="Li Y."/>
            <person name="Lu T."/>
            <person name="Huang Y."/>
            <person name="Zhao Q."/>
            <person name="Feng Q."/>
            <person name="Zhang L."/>
            <person name="Zhu J."/>
            <person name="Weng Q."/>
            <person name="Mu J."/>
            <person name="Lu Y."/>
            <person name="Fan D."/>
            <person name="Liu Y."/>
            <person name="Guan J."/>
            <person name="Zhang Y."/>
            <person name="Yu S."/>
            <person name="Liu X."/>
            <person name="Zhang Y."/>
            <person name="Hong G."/>
            <person name="Han B."/>
            <person name="Choisne N."/>
            <person name="Demange N."/>
            <person name="Orjeda G."/>
            <person name="Samain S."/>
            <person name="Cattolico L."/>
            <person name="Pelletier E."/>
            <person name="Couloux A."/>
            <person name="Segurens B."/>
            <person name="Wincker P."/>
            <person name="D'Hont A."/>
            <person name="Scarpelli C."/>
            <person name="Weissenbach J."/>
            <person name="Salanoubat M."/>
            <person name="Quetier F."/>
            <person name="Yu Y."/>
            <person name="Kim H.R."/>
            <person name="Rambo T."/>
            <person name="Currie J."/>
            <person name="Collura K."/>
            <person name="Luo M."/>
            <person name="Yang T."/>
            <person name="Ammiraju J.S.S."/>
            <person name="Engler F."/>
            <person name="Soderlund C."/>
            <person name="Wing R.A."/>
            <person name="Palmer L.E."/>
            <person name="de la Bastide M."/>
            <person name="Spiegel L."/>
            <person name="Nascimento L."/>
            <person name="Zutavern T."/>
            <person name="O'Shaughnessy A."/>
            <person name="Dike S."/>
            <person name="Dedhia N."/>
            <person name="Preston R."/>
            <person name="Balija V."/>
            <person name="McCombie W.R."/>
            <person name="Chow T."/>
            <person name="Chen H."/>
            <person name="Chung M."/>
            <person name="Chen C."/>
            <person name="Shaw J."/>
            <person name="Wu H."/>
            <person name="Hsiao K."/>
            <person name="Chao Y."/>
            <person name="Chu M."/>
            <person name="Cheng C."/>
            <person name="Hour A."/>
            <person name="Lee P."/>
            <person name="Lin S."/>
            <person name="Lin Y."/>
            <person name="Liou J."/>
            <person name="Liu S."/>
            <person name="Hsing Y."/>
            <person name="Raghuvanshi S."/>
            <person name="Mohanty A."/>
            <person name="Bharti A.K."/>
            <person name="Gaur A."/>
            <person name="Gupta V."/>
            <person name="Kumar D."/>
            <person name="Ravi V."/>
            <person name="Vij S."/>
            <person name="Kapur A."/>
            <person name="Khurana P."/>
            <person name="Khurana P."/>
            <person name="Khurana J.P."/>
            <person name="Tyagi A.K."/>
            <person name="Gaikwad K."/>
            <person name="Singh A."/>
            <person name="Dalal V."/>
            <person name="Srivastava S."/>
            <person name="Dixit A."/>
            <person name="Pal A.K."/>
            <person name="Ghazi I.A."/>
            <person name="Yadav M."/>
            <person name="Pandit A."/>
            <person name="Bhargava A."/>
            <person name="Sureshbabu K."/>
            <person name="Batra K."/>
            <person name="Sharma T.R."/>
            <person name="Mohapatra T."/>
            <person name="Singh N.K."/>
            <person name="Messing J."/>
            <person name="Nelson A.B."/>
            <person name="Fuks G."/>
            <person name="Kavchok S."/>
            <person name="Keizer G."/>
            <person name="Linton E."/>
            <person name="Llaca V."/>
            <person name="Song R."/>
            <person name="Tanyolac B."/>
            <person name="Young S."/>
            <person name="Ho-Il K."/>
            <person name="Hahn J.H."/>
            <person name="Sangsakoo G."/>
            <person name="Vanavichit A."/>
            <person name="de Mattos Luiz.A.T."/>
            <person name="Zimmer P.D."/>
            <person name="Malone G."/>
            <person name="Dellagostin O."/>
            <person name="de Oliveira A.C."/>
            <person name="Bevan M."/>
            <person name="Bancroft I."/>
            <person name="Minx P."/>
            <person name="Cordum H."/>
            <person name="Wilson R."/>
            <person name="Cheng Z."/>
            <person name="Jin W."/>
            <person name="Jiang J."/>
            <person name="Leong S.A."/>
            <person name="Iwama H."/>
            <person name="Gojobori T."/>
            <person name="Itoh T."/>
            <person name="Niimura Y."/>
            <person name="Fujii Y."/>
            <person name="Habara T."/>
            <person name="Sakai H."/>
            <person name="Sato Y."/>
            <person name="Wilson G."/>
            <person name="Kumar K."/>
            <person name="McCouch S."/>
            <person name="Juretic N."/>
            <person name="Hoen D."/>
            <person name="Wright S."/>
            <person name="Bruskiewich R."/>
            <person name="Bureau T."/>
            <person name="Miyao A."/>
            <person name="Hirochika H."/>
            <person name="Nishikawa T."/>
            <person name="Kadowaki K."/>
            <person name="Sugiura M."/>
            <person name="Burr B."/>
            <person name="Sasaki T."/>
        </authorList>
    </citation>
    <scope>NUCLEOTIDE SEQUENCE [LARGE SCALE GENOMIC DNA]</scope>
    <source>
        <strain evidence="6">cv. Nipponbare</strain>
    </source>
</reference>
<comment type="subunit">
    <text evidence="4">Homodimer.</text>
</comment>
<comment type="similarity">
    <text evidence="4">Belongs to the eukaryotic PMM family.</text>
</comment>
<sequence length="90" mass="9679">MAARKNAGVLALFDVDGTLTAPRKVVTPEMLQFMKQLREHVTVGVVGGSDLVKISEQLGKSVTTDYDYCFSENGLVAHKNGELIGTQVSP</sequence>
<evidence type="ECO:0000256" key="1">
    <source>
        <dbReference type="PIRSR" id="PIRSR605002-1"/>
    </source>
</evidence>
<dbReference type="GO" id="GO:0004615">
    <property type="term" value="F:phosphomannomutase activity"/>
    <property type="evidence" value="ECO:0007669"/>
    <property type="project" value="UniProtKB-EC"/>
</dbReference>
<feature type="binding site" evidence="2">
    <location>
        <position position="23"/>
    </location>
    <ligand>
        <name>alpha-D-mannose 1-phosphate</name>
        <dbReference type="ChEBI" id="CHEBI:58409"/>
    </ligand>
</feature>
<feature type="active site" description="Proton donor/acceptor" evidence="1">
    <location>
        <position position="16"/>
    </location>
</feature>
<evidence type="ECO:0000313" key="6">
    <source>
        <dbReference type="Proteomes" id="UP000059680"/>
    </source>
</evidence>
<dbReference type="GO" id="GO:0009298">
    <property type="term" value="P:GDP-mannose biosynthetic process"/>
    <property type="evidence" value="ECO:0007669"/>
    <property type="project" value="UniProtKB-UniPathway"/>
</dbReference>
<proteinExistence type="evidence at protein level"/>
<keyword evidence="6" id="KW-1185">Reference proteome</keyword>
<reference evidence="5 6" key="3">
    <citation type="journal article" date="2013" name="Rice">
        <title>Improvement of the Oryza sativa Nipponbare reference genome using next generation sequence and optical map data.</title>
        <authorList>
            <person name="Kawahara Y."/>
            <person name="de la Bastide M."/>
            <person name="Hamilton J.P."/>
            <person name="Kanamori H."/>
            <person name="McCombie W.R."/>
            <person name="Ouyang S."/>
            <person name="Schwartz D.C."/>
            <person name="Tanaka T."/>
            <person name="Wu J."/>
            <person name="Zhou S."/>
            <person name="Childs K.L."/>
            <person name="Davidson R.M."/>
            <person name="Lin H."/>
            <person name="Quesada-Ocampo L."/>
            <person name="Vaillancourt B."/>
            <person name="Sakai H."/>
            <person name="Lee S.S."/>
            <person name="Kim J."/>
            <person name="Numa H."/>
            <person name="Itoh T."/>
            <person name="Buell C.R."/>
            <person name="Matsumoto T."/>
        </authorList>
    </citation>
    <scope>NUCLEOTIDE SEQUENCE [LARGE SCALE GENOMIC DNA]</scope>
    <source>
        <strain evidence="6">cv. Nipponbare</strain>
    </source>
</reference>
<keyword evidence="3" id="KW-0479">Metal-binding</keyword>
<protein>
    <recommendedName>
        <fullName evidence="4">Phosphomannomutase</fullName>
        <ecNumber evidence="4">5.4.2.8</ecNumber>
    </recommendedName>
</protein>
<dbReference type="InterPro" id="IPR036412">
    <property type="entry name" value="HAD-like_sf"/>
</dbReference>
<comment type="function">
    <text evidence="4">Catalyzes the interconversion of mannose-6-phosphate to mannose-1-phosphate, the precursor for the synthesis of GDP-mannose. GDP-mannose is an essential sugar nucleotide for the synthesis of D-mannose-containing cell wall polysaccharides (galactomannans and glucomannans), glycolipids, glycoproteins and the antioxidant L-ascorbate.</text>
</comment>
<feature type="binding site" evidence="3">
    <location>
        <position position="16"/>
    </location>
    <ligand>
        <name>Mg(2+)</name>
        <dbReference type="ChEBI" id="CHEBI:18420"/>
        <label>1</label>
    </ligand>
</feature>
<dbReference type="UniPathway" id="UPA00126">
    <property type="reaction ID" value="UER00424"/>
</dbReference>
<evidence type="ECO:0000256" key="4">
    <source>
        <dbReference type="RuleBase" id="RU361118"/>
    </source>
</evidence>
<comment type="catalytic activity">
    <reaction evidence="4">
        <text>alpha-D-mannose 1-phosphate = D-mannose 6-phosphate</text>
        <dbReference type="Rhea" id="RHEA:11140"/>
        <dbReference type="ChEBI" id="CHEBI:58409"/>
        <dbReference type="ChEBI" id="CHEBI:58735"/>
        <dbReference type="EC" id="5.4.2.8"/>
    </reaction>
</comment>